<accession>A0A9N9NUG5</accession>
<gene>
    <name evidence="1" type="ORF">CPELLU_LOCUS15328</name>
</gene>
<name>A0A9N9NUG5_9GLOM</name>
<evidence type="ECO:0000313" key="1">
    <source>
        <dbReference type="EMBL" id="CAG8761410.1"/>
    </source>
</evidence>
<dbReference type="AlphaFoldDB" id="A0A9N9NUG5"/>
<proteinExistence type="predicted"/>
<sequence length="78" mass="8766">MITKIAEAYFKILKKEQNTTPAAKTLNDQSALNKIPKNQLNHPKIKIKKLFSFEATFLKVSNSEEIAMSGLSDKLDIS</sequence>
<keyword evidence="2" id="KW-1185">Reference proteome</keyword>
<protein>
    <submittedName>
        <fullName evidence="1">21817_t:CDS:1</fullName>
    </submittedName>
</protein>
<dbReference type="OrthoDB" id="2434419at2759"/>
<reference evidence="1" key="1">
    <citation type="submission" date="2021-06" db="EMBL/GenBank/DDBJ databases">
        <authorList>
            <person name="Kallberg Y."/>
            <person name="Tangrot J."/>
            <person name="Rosling A."/>
        </authorList>
    </citation>
    <scope>NUCLEOTIDE SEQUENCE</scope>
    <source>
        <strain evidence="1">FL966</strain>
    </source>
</reference>
<comment type="caution">
    <text evidence="1">The sequence shown here is derived from an EMBL/GenBank/DDBJ whole genome shotgun (WGS) entry which is preliminary data.</text>
</comment>
<organism evidence="1 2">
    <name type="scientific">Cetraspora pellucida</name>
    <dbReference type="NCBI Taxonomy" id="1433469"/>
    <lineage>
        <taxon>Eukaryota</taxon>
        <taxon>Fungi</taxon>
        <taxon>Fungi incertae sedis</taxon>
        <taxon>Mucoromycota</taxon>
        <taxon>Glomeromycotina</taxon>
        <taxon>Glomeromycetes</taxon>
        <taxon>Diversisporales</taxon>
        <taxon>Gigasporaceae</taxon>
        <taxon>Cetraspora</taxon>
    </lineage>
</organism>
<dbReference type="EMBL" id="CAJVQA010019976">
    <property type="protein sequence ID" value="CAG8761410.1"/>
    <property type="molecule type" value="Genomic_DNA"/>
</dbReference>
<dbReference type="Proteomes" id="UP000789759">
    <property type="component" value="Unassembled WGS sequence"/>
</dbReference>
<evidence type="ECO:0000313" key="2">
    <source>
        <dbReference type="Proteomes" id="UP000789759"/>
    </source>
</evidence>